<dbReference type="InterPro" id="IPR036259">
    <property type="entry name" value="MFS_trans_sf"/>
</dbReference>
<dbReference type="Gene3D" id="1.20.1250.20">
    <property type="entry name" value="MFS general substrate transporter like domains"/>
    <property type="match status" value="1"/>
</dbReference>
<evidence type="ECO:0000313" key="8">
    <source>
        <dbReference type="Proteomes" id="UP000184330"/>
    </source>
</evidence>
<evidence type="ECO:0000256" key="3">
    <source>
        <dbReference type="ARBA" id="ARBA00022989"/>
    </source>
</evidence>
<dbReference type="Pfam" id="PF07690">
    <property type="entry name" value="MFS_1"/>
    <property type="match status" value="1"/>
</dbReference>
<evidence type="ECO:0000256" key="5">
    <source>
        <dbReference type="SAM" id="Phobius"/>
    </source>
</evidence>
<organism evidence="7 8">
    <name type="scientific">Phialocephala subalpina</name>
    <dbReference type="NCBI Taxonomy" id="576137"/>
    <lineage>
        <taxon>Eukaryota</taxon>
        <taxon>Fungi</taxon>
        <taxon>Dikarya</taxon>
        <taxon>Ascomycota</taxon>
        <taxon>Pezizomycotina</taxon>
        <taxon>Leotiomycetes</taxon>
        <taxon>Helotiales</taxon>
        <taxon>Mollisiaceae</taxon>
        <taxon>Phialocephala</taxon>
        <taxon>Phialocephala fortinii species complex</taxon>
    </lineage>
</organism>
<keyword evidence="3 5" id="KW-1133">Transmembrane helix</keyword>
<feature type="transmembrane region" description="Helical" evidence="5">
    <location>
        <begin position="470"/>
        <end position="491"/>
    </location>
</feature>
<feature type="transmembrane region" description="Helical" evidence="5">
    <location>
        <begin position="219"/>
        <end position="239"/>
    </location>
</feature>
<dbReference type="OrthoDB" id="5215911at2759"/>
<dbReference type="InterPro" id="IPR011701">
    <property type="entry name" value="MFS"/>
</dbReference>
<gene>
    <name evidence="7" type="ORF">PAC_07681</name>
</gene>
<accession>A0A1L7WYE8</accession>
<dbReference type="GO" id="GO:0022857">
    <property type="term" value="F:transmembrane transporter activity"/>
    <property type="evidence" value="ECO:0007669"/>
    <property type="project" value="InterPro"/>
</dbReference>
<dbReference type="EMBL" id="FJOG01000010">
    <property type="protein sequence ID" value="CZR57792.1"/>
    <property type="molecule type" value="Genomic_DNA"/>
</dbReference>
<sequence>MSSPQSKSMLAEQIEYLDDRAEKPTTFGTVELIAEDSLVLIPTPSQDPRDPLNLPAWRRLIIMLCTSLFNTLALTVVSGVGAVIGFFLPGYLAEGRSESEITYLFTIPALAMGLGNFISMPLALAVGRRSVFLASVFLVSMASVLCAVNKGYNWHLGARIVLGLAAGQSEALTPMMIQETHFLHERGRVLTWQWFIQATLGGLLSTIASYQTAAMGLRWWYGFYAITTFIVFVVSFLMVPETKYDRPIAAYEGFNEESVDVDGKARVVNHLDRLTTKSARELDTVNFKPRTFISDLRLVVGKPDWKEAALCYKHMVQLFLFPNIFWVVMMNGVLLGINVAIGTTYGNILLAAPYSWASSSVGFAQGGQIVVILLGFPLLGFFSDWVVKHMSKRNSGVHEPEFRLIPLIIPTIMGIVACVVFGQAGSYPYKFHWFAIVFGYCAQFFSFVGASIAGQTYLLDAYPSRQGSALVLVCAMRGVIQFGLSFGIAQFQKEAGYAVVFGTYAGLTAFFGVMGVVIYFTGKRIRHFTERWATDEHDKDRKHMGEAYHVAAPHGENNHMP</sequence>
<feature type="transmembrane region" description="Helical" evidence="5">
    <location>
        <begin position="404"/>
        <end position="425"/>
    </location>
</feature>
<keyword evidence="8" id="KW-1185">Reference proteome</keyword>
<feature type="transmembrane region" description="Helical" evidence="5">
    <location>
        <begin position="361"/>
        <end position="383"/>
    </location>
</feature>
<dbReference type="SUPFAM" id="SSF103473">
    <property type="entry name" value="MFS general substrate transporter"/>
    <property type="match status" value="1"/>
</dbReference>
<dbReference type="Proteomes" id="UP000184330">
    <property type="component" value="Unassembled WGS sequence"/>
</dbReference>
<dbReference type="STRING" id="576137.A0A1L7WYE8"/>
<feature type="transmembrane region" description="Helical" evidence="5">
    <location>
        <begin position="431"/>
        <end position="458"/>
    </location>
</feature>
<evidence type="ECO:0000256" key="2">
    <source>
        <dbReference type="ARBA" id="ARBA00022692"/>
    </source>
</evidence>
<dbReference type="PANTHER" id="PTHR23502">
    <property type="entry name" value="MAJOR FACILITATOR SUPERFAMILY"/>
    <property type="match status" value="1"/>
</dbReference>
<comment type="subcellular location">
    <subcellularLocation>
        <location evidence="1">Membrane</location>
        <topology evidence="1">Multi-pass membrane protein</topology>
    </subcellularLocation>
</comment>
<keyword evidence="4 5" id="KW-0472">Membrane</keyword>
<evidence type="ECO:0000259" key="6">
    <source>
        <dbReference type="PROSITE" id="PS50850"/>
    </source>
</evidence>
<evidence type="ECO:0000313" key="7">
    <source>
        <dbReference type="EMBL" id="CZR57792.1"/>
    </source>
</evidence>
<feature type="transmembrane region" description="Helical" evidence="5">
    <location>
        <begin position="60"/>
        <end position="89"/>
    </location>
</feature>
<dbReference type="AlphaFoldDB" id="A0A1L7WYE8"/>
<feature type="transmembrane region" description="Helical" evidence="5">
    <location>
        <begin position="131"/>
        <end position="152"/>
    </location>
</feature>
<feature type="transmembrane region" description="Helical" evidence="5">
    <location>
        <begin position="318"/>
        <end position="341"/>
    </location>
</feature>
<keyword evidence="2 5" id="KW-0812">Transmembrane</keyword>
<feature type="transmembrane region" description="Helical" evidence="5">
    <location>
        <begin position="497"/>
        <end position="521"/>
    </location>
</feature>
<protein>
    <submittedName>
        <fullName evidence="7">Related to transporter protein HOL1</fullName>
    </submittedName>
</protein>
<dbReference type="PANTHER" id="PTHR23502:SF164">
    <property type="entry name" value="MAJOR FACILITATOR SUPERFAMILY (MFS) PROFILE DOMAIN-CONTAINING PROTEIN"/>
    <property type="match status" value="1"/>
</dbReference>
<feature type="transmembrane region" description="Helical" evidence="5">
    <location>
        <begin position="101"/>
        <end position="124"/>
    </location>
</feature>
<feature type="domain" description="Major facilitator superfamily (MFS) profile" evidence="6">
    <location>
        <begin position="59"/>
        <end position="526"/>
    </location>
</feature>
<dbReference type="GO" id="GO:0005886">
    <property type="term" value="C:plasma membrane"/>
    <property type="evidence" value="ECO:0007669"/>
    <property type="project" value="TreeGrafter"/>
</dbReference>
<reference evidence="7 8" key="1">
    <citation type="submission" date="2016-03" db="EMBL/GenBank/DDBJ databases">
        <authorList>
            <person name="Ploux O."/>
        </authorList>
    </citation>
    <scope>NUCLEOTIDE SEQUENCE [LARGE SCALE GENOMIC DNA]</scope>
    <source>
        <strain evidence="7 8">UAMH 11012</strain>
    </source>
</reference>
<proteinExistence type="predicted"/>
<name>A0A1L7WYE8_9HELO</name>
<dbReference type="PROSITE" id="PS50850">
    <property type="entry name" value="MFS"/>
    <property type="match status" value="1"/>
</dbReference>
<evidence type="ECO:0000256" key="4">
    <source>
        <dbReference type="ARBA" id="ARBA00023136"/>
    </source>
</evidence>
<evidence type="ECO:0000256" key="1">
    <source>
        <dbReference type="ARBA" id="ARBA00004141"/>
    </source>
</evidence>
<dbReference type="InterPro" id="IPR020846">
    <property type="entry name" value="MFS_dom"/>
</dbReference>